<comment type="similarity">
    <text evidence="3">Belongs to the lysine N(6)-hydroxylase/L-ornithine N(5)-oxygenase family.</text>
</comment>
<keyword evidence="9" id="KW-0560">Oxidoreductase</keyword>
<proteinExistence type="inferred from homology"/>
<dbReference type="EC" id="1.14.13.59" evidence="4"/>
<evidence type="ECO:0000256" key="14">
    <source>
        <dbReference type="ARBA" id="ARBA00032738"/>
    </source>
</evidence>
<dbReference type="PANTHER" id="PTHR42802:SF1">
    <property type="entry name" value="L-ORNITHINE N(5)-MONOOXYGENASE"/>
    <property type="match status" value="1"/>
</dbReference>
<dbReference type="Pfam" id="PF13434">
    <property type="entry name" value="Lys_Orn_oxgnase"/>
    <property type="match status" value="1"/>
</dbReference>
<evidence type="ECO:0000256" key="13">
    <source>
        <dbReference type="ARBA" id="ARBA00032493"/>
    </source>
</evidence>
<dbReference type="Gene3D" id="3.50.50.60">
    <property type="entry name" value="FAD/NAD(P)-binding domain"/>
    <property type="match status" value="1"/>
</dbReference>
<keyword evidence="7" id="KW-0274">FAD</keyword>
<accession>A0ABW1MLV0</accession>
<keyword evidence="10" id="KW-0503">Monooxygenase</keyword>
<evidence type="ECO:0000256" key="1">
    <source>
        <dbReference type="ARBA" id="ARBA00001974"/>
    </source>
</evidence>
<reference evidence="17" key="1">
    <citation type="journal article" date="2019" name="Int. J. Syst. Evol. Microbiol.">
        <title>The Global Catalogue of Microorganisms (GCM) 10K type strain sequencing project: providing services to taxonomists for standard genome sequencing and annotation.</title>
        <authorList>
            <consortium name="The Broad Institute Genomics Platform"/>
            <consortium name="The Broad Institute Genome Sequencing Center for Infectious Disease"/>
            <person name="Wu L."/>
            <person name="Ma J."/>
        </authorList>
    </citation>
    <scope>NUCLEOTIDE SEQUENCE [LARGE SCALE GENOMIC DNA]</scope>
    <source>
        <strain evidence="17">CGMCC 1.15180</strain>
    </source>
</reference>
<evidence type="ECO:0000256" key="7">
    <source>
        <dbReference type="ARBA" id="ARBA00022827"/>
    </source>
</evidence>
<evidence type="ECO:0000256" key="2">
    <source>
        <dbReference type="ARBA" id="ARBA00004924"/>
    </source>
</evidence>
<keyword evidence="8" id="KW-0521">NADP</keyword>
<dbReference type="SUPFAM" id="SSF51905">
    <property type="entry name" value="FAD/NAD(P)-binding domain"/>
    <property type="match status" value="2"/>
</dbReference>
<evidence type="ECO:0000256" key="6">
    <source>
        <dbReference type="ARBA" id="ARBA00022630"/>
    </source>
</evidence>
<organism evidence="16 17">
    <name type="scientific">Streptomyces ochraceiscleroticus</name>
    <dbReference type="NCBI Taxonomy" id="47761"/>
    <lineage>
        <taxon>Bacteria</taxon>
        <taxon>Bacillati</taxon>
        <taxon>Actinomycetota</taxon>
        <taxon>Actinomycetes</taxon>
        <taxon>Kitasatosporales</taxon>
        <taxon>Streptomycetaceae</taxon>
        <taxon>Streptomyces</taxon>
    </lineage>
</organism>
<dbReference type="PANTHER" id="PTHR42802">
    <property type="entry name" value="MONOOXYGENASE"/>
    <property type="match status" value="1"/>
</dbReference>
<dbReference type="InterPro" id="IPR025700">
    <property type="entry name" value="Lys/Orn_oxygenase"/>
</dbReference>
<evidence type="ECO:0000256" key="15">
    <source>
        <dbReference type="ARBA" id="ARBA00048407"/>
    </source>
</evidence>
<dbReference type="RefSeq" id="WP_063761866.1">
    <property type="nucleotide sequence ID" value="NZ_JBHSPX010000004.1"/>
</dbReference>
<dbReference type="EMBL" id="JBHSPX010000004">
    <property type="protein sequence ID" value="MFC6064413.1"/>
    <property type="molecule type" value="Genomic_DNA"/>
</dbReference>
<evidence type="ECO:0000256" key="3">
    <source>
        <dbReference type="ARBA" id="ARBA00007588"/>
    </source>
</evidence>
<sequence>MLDVLGVGFGPANIALAVALDELWPSSRVKFLEKSKNACWQPSMLLDGADIQNHPVRDLVTPRNPRSRYTFINYLHEHGRLFRYLNMPAPFPLRKEYAQYVQWVAEHVPADVEYAREVVGIREVGEGGRHKVIEARTSDGSAFRARAVVVAPGRTPNIPPTFAHLGVPHVVHTSEYIPGVGDLGSDYTGTIAVVGSSQSSAEVVLDLIARLPQANIVNVMSGYGYRLKDTSPFSEEVYFPEFTSYYYRASAKGKDRLRSQLRPTNYSSADRDVIDALYMRLYEDELDGRTRLSIRTNRRIDRTDLADERITLEMTERITGEHDLLVADRVILATGYRDLGVHERHEQLPPLLADLAGILRVDDQTGLSVGFDYRVEADSSARGVPPIYINGLCETTHGLGDAGSFSLLALRSQTIVQSLRRSLAEHVNAEAPSDVFTTR</sequence>
<comment type="cofactor">
    <cofactor evidence="1">
        <name>FAD</name>
        <dbReference type="ChEBI" id="CHEBI:57692"/>
    </cofactor>
</comment>
<evidence type="ECO:0000256" key="11">
    <source>
        <dbReference type="ARBA" id="ARBA00029939"/>
    </source>
</evidence>
<name>A0ABW1MLV0_9ACTN</name>
<evidence type="ECO:0000256" key="8">
    <source>
        <dbReference type="ARBA" id="ARBA00022857"/>
    </source>
</evidence>
<comment type="catalytic activity">
    <reaction evidence="15">
        <text>L-lysine + NADPH + O2 = N(6)-hydroxy-L-lysine + NADP(+) + H2O</text>
        <dbReference type="Rhea" id="RHEA:23228"/>
        <dbReference type="ChEBI" id="CHEBI:15377"/>
        <dbReference type="ChEBI" id="CHEBI:15379"/>
        <dbReference type="ChEBI" id="CHEBI:32551"/>
        <dbReference type="ChEBI" id="CHEBI:57783"/>
        <dbReference type="ChEBI" id="CHEBI:57820"/>
        <dbReference type="ChEBI" id="CHEBI:58349"/>
        <dbReference type="EC" id="1.14.13.59"/>
    </reaction>
</comment>
<protein>
    <recommendedName>
        <fullName evidence="5">L-lysine N6-monooxygenase MbtG</fullName>
        <ecNumber evidence="4">1.14.13.59</ecNumber>
    </recommendedName>
    <alternativeName>
        <fullName evidence="14">Lysine 6-N-hydroxylase</fullName>
    </alternativeName>
    <alternativeName>
        <fullName evidence="13">Lysine N6-hydroxylase</fullName>
    </alternativeName>
    <alternativeName>
        <fullName evidence="11">Lysine-N-oxygenase</fullName>
    </alternativeName>
    <alternativeName>
        <fullName evidence="12">Mycobactin synthase protein G</fullName>
    </alternativeName>
</protein>
<evidence type="ECO:0000313" key="16">
    <source>
        <dbReference type="EMBL" id="MFC6064413.1"/>
    </source>
</evidence>
<comment type="caution">
    <text evidence="16">The sequence shown here is derived from an EMBL/GenBank/DDBJ whole genome shotgun (WGS) entry which is preliminary data.</text>
</comment>
<evidence type="ECO:0000256" key="4">
    <source>
        <dbReference type="ARBA" id="ARBA00013076"/>
    </source>
</evidence>
<evidence type="ECO:0000256" key="10">
    <source>
        <dbReference type="ARBA" id="ARBA00023033"/>
    </source>
</evidence>
<evidence type="ECO:0000313" key="17">
    <source>
        <dbReference type="Proteomes" id="UP001596139"/>
    </source>
</evidence>
<comment type="pathway">
    <text evidence="2">Siderophore biosynthesis.</text>
</comment>
<dbReference type="Proteomes" id="UP001596139">
    <property type="component" value="Unassembled WGS sequence"/>
</dbReference>
<keyword evidence="17" id="KW-1185">Reference proteome</keyword>
<keyword evidence="6" id="KW-0285">Flavoprotein</keyword>
<gene>
    <name evidence="16" type="ORF">ACFP4F_17935</name>
</gene>
<evidence type="ECO:0000256" key="9">
    <source>
        <dbReference type="ARBA" id="ARBA00023002"/>
    </source>
</evidence>
<dbReference type="InterPro" id="IPR036188">
    <property type="entry name" value="FAD/NAD-bd_sf"/>
</dbReference>
<evidence type="ECO:0000256" key="12">
    <source>
        <dbReference type="ARBA" id="ARBA00031158"/>
    </source>
</evidence>
<evidence type="ECO:0000256" key="5">
    <source>
        <dbReference type="ARBA" id="ARBA00016406"/>
    </source>
</evidence>